<name>A0ACB9QT44_9MYRT</name>
<keyword evidence="2" id="KW-1185">Reference proteome</keyword>
<sequence>MNKVWEEWNLRIFILLSMTLQIILIFFASLRKRSSNSLIIFSVWSSYLLADWAAAYCIGLISKSQLFDKSFDEDQQFLLSLWAPFLLLHLGGPDPITALALEDNALWIRHLLSFIPQVAIPAYMFYQTFTKDNHLIIPTILMFVVGIIKYLERTASLYFASLKSFSNSLIPNYAKNIGRYTLGPNYAKLMDKYSSLKEANFPVKIEIIAAPRRELRSTYDSHAENLTGRNAIKHAYHFFSIFKGLIVDQIFDLNVRNESRQFFLVRNPDDAMKVISIELNFLYDVLFTKVRIIRSYWGYCFRTIAASSVVAALAQFYHSMHKGLHDHDVMITFILMGAAISLEAIALSMLVFSDWTVVQIKNDDGNTRFLSGSIGKLFLSWRGLEKYKPLASKKCSIRNQSHYEALNSSIFSRRWSESMPAFNLLSYCLHECPQRIIKKKGACENAVACFIWGLFFIPKLVIKVIHGFFGLIGEVLNSVTSGLSGRIAEQISRFAGFLSEKIGLKDKLDDIWYVTRNPFIKNLWDHIFEDLRFKSQIAEDIEMAGRIRGSRGQWFLQGKEQRYSELMKYIEEVEYDHSILMWHLATELCYNTDSEYEERNDLREFCKIISDYMLYLLVKQATLPSAVAGSCMIRYKDTCEEVKKFFRSKKEEMKRQRKGGWAEVMSFPFLGNMEKNDEKLIREACKIILKVETSIQPVNVTGNSSLSVMFDACILSKHLKKLKHEKWDIMIKVWVEMLSYGASQCRPEMHAQLLGKGGDFNTFVWLLMAQLGLGEKYRKAHGWAKLIATK</sequence>
<evidence type="ECO:0000313" key="2">
    <source>
        <dbReference type="Proteomes" id="UP001057402"/>
    </source>
</evidence>
<accession>A0ACB9QT44</accession>
<reference evidence="2" key="1">
    <citation type="journal article" date="2023" name="Front. Plant Sci.">
        <title>Chromosomal-level genome assembly of Melastoma candidum provides insights into trichome evolution.</title>
        <authorList>
            <person name="Zhong Y."/>
            <person name="Wu W."/>
            <person name="Sun C."/>
            <person name="Zou P."/>
            <person name="Liu Y."/>
            <person name="Dai S."/>
            <person name="Zhou R."/>
        </authorList>
    </citation>
    <scope>NUCLEOTIDE SEQUENCE [LARGE SCALE GENOMIC DNA]</scope>
</reference>
<protein>
    <submittedName>
        <fullName evidence="1">Uncharacterized protein</fullName>
    </submittedName>
</protein>
<proteinExistence type="predicted"/>
<evidence type="ECO:0000313" key="1">
    <source>
        <dbReference type="EMBL" id="KAI4369620.1"/>
    </source>
</evidence>
<organism evidence="1 2">
    <name type="scientific">Melastoma candidum</name>
    <dbReference type="NCBI Taxonomy" id="119954"/>
    <lineage>
        <taxon>Eukaryota</taxon>
        <taxon>Viridiplantae</taxon>
        <taxon>Streptophyta</taxon>
        <taxon>Embryophyta</taxon>
        <taxon>Tracheophyta</taxon>
        <taxon>Spermatophyta</taxon>
        <taxon>Magnoliopsida</taxon>
        <taxon>eudicotyledons</taxon>
        <taxon>Gunneridae</taxon>
        <taxon>Pentapetalae</taxon>
        <taxon>rosids</taxon>
        <taxon>malvids</taxon>
        <taxon>Myrtales</taxon>
        <taxon>Melastomataceae</taxon>
        <taxon>Melastomatoideae</taxon>
        <taxon>Melastomateae</taxon>
        <taxon>Melastoma</taxon>
    </lineage>
</organism>
<gene>
    <name evidence="1" type="ORF">MLD38_018043</name>
</gene>
<comment type="caution">
    <text evidence="1">The sequence shown here is derived from an EMBL/GenBank/DDBJ whole genome shotgun (WGS) entry which is preliminary data.</text>
</comment>
<dbReference type="EMBL" id="CM042884">
    <property type="protein sequence ID" value="KAI4369620.1"/>
    <property type="molecule type" value="Genomic_DNA"/>
</dbReference>
<dbReference type="Proteomes" id="UP001057402">
    <property type="component" value="Chromosome 5"/>
</dbReference>